<dbReference type="Gene3D" id="2.120.10.30">
    <property type="entry name" value="TolB, C-terminal domain"/>
    <property type="match status" value="1"/>
</dbReference>
<name>A0A382HYP7_9ZZZZ</name>
<feature type="non-terminal residue" evidence="1">
    <location>
        <position position="247"/>
    </location>
</feature>
<accession>A0A382HYP7</accession>
<dbReference type="InterPro" id="IPR011042">
    <property type="entry name" value="6-blade_b-propeller_TolB-like"/>
</dbReference>
<protein>
    <recommendedName>
        <fullName evidence="2">SMP-30/Gluconolactonase/LRE-like region domain-containing protein</fullName>
    </recommendedName>
</protein>
<dbReference type="EMBL" id="UINC01063686">
    <property type="protein sequence ID" value="SVB91581.1"/>
    <property type="molecule type" value="Genomic_DNA"/>
</dbReference>
<feature type="non-terminal residue" evidence="1">
    <location>
        <position position="1"/>
    </location>
</feature>
<gene>
    <name evidence="1" type="ORF">METZ01_LOCUS244435</name>
</gene>
<organism evidence="1">
    <name type="scientific">marine metagenome</name>
    <dbReference type="NCBI Taxonomy" id="408172"/>
    <lineage>
        <taxon>unclassified sequences</taxon>
        <taxon>metagenomes</taxon>
        <taxon>ecological metagenomes</taxon>
    </lineage>
</organism>
<evidence type="ECO:0008006" key="2">
    <source>
        <dbReference type="Google" id="ProtNLM"/>
    </source>
</evidence>
<evidence type="ECO:0000313" key="1">
    <source>
        <dbReference type="EMBL" id="SVB91581.1"/>
    </source>
</evidence>
<proteinExistence type="predicted"/>
<reference evidence="1" key="1">
    <citation type="submission" date="2018-05" db="EMBL/GenBank/DDBJ databases">
        <authorList>
            <person name="Lanie J.A."/>
            <person name="Ng W.-L."/>
            <person name="Kazmierczak K.M."/>
            <person name="Andrzejewski T.M."/>
            <person name="Davidsen T.M."/>
            <person name="Wayne K.J."/>
            <person name="Tettelin H."/>
            <person name="Glass J.I."/>
            <person name="Rusch D."/>
            <person name="Podicherti R."/>
            <person name="Tsui H.-C.T."/>
            <person name="Winkler M.E."/>
        </authorList>
    </citation>
    <scope>NUCLEOTIDE SEQUENCE</scope>
</reference>
<dbReference type="AlphaFoldDB" id="A0A382HYP7"/>
<sequence length="247" mass="27638">VNSQKNQSPKPVIFSIAFFGSLLMLGGCAEPQTQESAQPQMQAVDENGAPIFQVDPFWPGPLPNRWSMQQVTGIHVDHMDIVWFLNRPNGAEGDEVGGGENPPYRMACCVAGPEVVAMDQDANVVHAWGNAEHHPRWPRSLQTVIADRDGYVWIGGLAPGDSILKFTREGEFVWDFDHRPPEGVRPEEDNTATEILDQKGRFQLDQEAREIYILSWKRVLVYDMDTGDFKRGWGGHGMPLSEITNDP</sequence>